<protein>
    <submittedName>
        <fullName evidence="1">Uncharacterized protein</fullName>
    </submittedName>
</protein>
<keyword evidence="2" id="KW-1185">Reference proteome</keyword>
<gene>
    <name evidence="1" type="ORF">AVEN_193627_1</name>
</gene>
<reference evidence="1 2" key="1">
    <citation type="journal article" date="2019" name="Sci. Rep.">
        <title>Orb-weaving spider Araneus ventricosus genome elucidates the spidroin gene catalogue.</title>
        <authorList>
            <person name="Kono N."/>
            <person name="Nakamura H."/>
            <person name="Ohtoshi R."/>
            <person name="Moran D.A.P."/>
            <person name="Shinohara A."/>
            <person name="Yoshida Y."/>
            <person name="Fujiwara M."/>
            <person name="Mori M."/>
            <person name="Tomita M."/>
            <person name="Arakawa K."/>
        </authorList>
    </citation>
    <scope>NUCLEOTIDE SEQUENCE [LARGE SCALE GENOMIC DNA]</scope>
</reference>
<dbReference type="AlphaFoldDB" id="A0A4Y2WBN3"/>
<proteinExistence type="predicted"/>
<feature type="non-terminal residue" evidence="1">
    <location>
        <position position="1"/>
    </location>
</feature>
<comment type="caution">
    <text evidence="1">The sequence shown here is derived from an EMBL/GenBank/DDBJ whole genome shotgun (WGS) entry which is preliminary data.</text>
</comment>
<sequence>TAHKRPPPEEHAWGVANLDTGRKIDNIMPSVSLRPANWIREDVIVFSQHGPLPQKVSPV</sequence>
<dbReference type="EMBL" id="BGPR01058143">
    <property type="protein sequence ID" value="GBO34341.1"/>
    <property type="molecule type" value="Genomic_DNA"/>
</dbReference>
<dbReference type="OrthoDB" id="6630138at2759"/>
<dbReference type="Proteomes" id="UP000499080">
    <property type="component" value="Unassembled WGS sequence"/>
</dbReference>
<evidence type="ECO:0000313" key="1">
    <source>
        <dbReference type="EMBL" id="GBO34341.1"/>
    </source>
</evidence>
<organism evidence="1 2">
    <name type="scientific">Araneus ventricosus</name>
    <name type="common">Orbweaver spider</name>
    <name type="synonym">Epeira ventricosa</name>
    <dbReference type="NCBI Taxonomy" id="182803"/>
    <lineage>
        <taxon>Eukaryota</taxon>
        <taxon>Metazoa</taxon>
        <taxon>Ecdysozoa</taxon>
        <taxon>Arthropoda</taxon>
        <taxon>Chelicerata</taxon>
        <taxon>Arachnida</taxon>
        <taxon>Araneae</taxon>
        <taxon>Araneomorphae</taxon>
        <taxon>Entelegynae</taxon>
        <taxon>Araneoidea</taxon>
        <taxon>Araneidae</taxon>
        <taxon>Araneus</taxon>
    </lineage>
</organism>
<accession>A0A4Y2WBN3</accession>
<evidence type="ECO:0000313" key="2">
    <source>
        <dbReference type="Proteomes" id="UP000499080"/>
    </source>
</evidence>
<name>A0A4Y2WBN3_ARAVE</name>